<keyword evidence="2" id="KW-1133">Transmembrane helix</keyword>
<dbReference type="PANTHER" id="PTHR31170:SF21">
    <property type="match status" value="1"/>
</dbReference>
<feature type="region of interest" description="Disordered" evidence="1">
    <location>
        <begin position="251"/>
        <end position="301"/>
    </location>
</feature>
<dbReference type="InParanoid" id="A0A061DWW8"/>
<dbReference type="AlphaFoldDB" id="A0A061DWW8"/>
<dbReference type="OMA" id="ENCHKDC"/>
<feature type="compositionally biased region" description="Basic and acidic residues" evidence="1">
    <location>
        <begin position="269"/>
        <end position="295"/>
    </location>
</feature>
<keyword evidence="4" id="KW-1185">Reference proteome</keyword>
<dbReference type="Proteomes" id="UP000026915">
    <property type="component" value="Chromosome 2"/>
</dbReference>
<protein>
    <submittedName>
        <fullName evidence="3">Uncharacterized protein</fullName>
    </submittedName>
</protein>
<evidence type="ECO:0000256" key="2">
    <source>
        <dbReference type="SAM" id="Phobius"/>
    </source>
</evidence>
<gene>
    <name evidence="3" type="ORF">TCM_006050</name>
</gene>
<dbReference type="PANTHER" id="PTHR31170">
    <property type="entry name" value="BNAC04G53230D PROTEIN"/>
    <property type="match status" value="1"/>
</dbReference>
<evidence type="ECO:0000313" key="4">
    <source>
        <dbReference type="Proteomes" id="UP000026915"/>
    </source>
</evidence>
<sequence>MIIFHLQLQPDPWVVPGLLLLHPQMRHSLLTRLLLQKTSRTFHGNAKSWGPEHLNRGDPHEVSKWRALLKKELAIKVPDQRKTACIYRVPVNMRVVQPEAYAPSIISIGPYHHGEGRLREMEELKWEFFHRLFRPKRPNGVELDKVMNSVQELEQVARGCYWDKAEQHSKDKFVKMMLVDGCFIVELFRELKQNNFRHARPVKRWMLPTLRRDLIMLENQLPLFVLQTLFDLTRRSGESTTSLGELALQAEETGKAAKSTTEEGINGEETGKTIDYRKAAENTAEEGIKTSKTRDSSNTIMNTAEEGISGAETDMMRSMTELMEAGVIIEKGVNCPPLDVRSEGRLLKIPPLYIDDYKGTLFRNLVAYEQCHPQCKPDVTSYLFFFDGLINSAHDVELLHHKGVLHHSLGNNKEVARLVNGLCKEIARDAWESYLHEVVSDVNSYYDTVYARIRARLVHHYFSSWVVGISTFGAIIVLYLTLIQTGYGYVDDPQRLEKPFHHYLVDCLILPVPVDCVISFTISAALGVSSVALEGDARDKVVVIGDGIDATKLTRCLRKNGHATIESMEEVKEKVEEEE</sequence>
<dbReference type="HOGENOM" id="CLU_020188_0_0_1"/>
<reference evidence="3 4" key="1">
    <citation type="journal article" date="2013" name="Genome Biol.">
        <title>The genome sequence of the most widely cultivated cacao type and its use to identify candidate genes regulating pod color.</title>
        <authorList>
            <person name="Motamayor J.C."/>
            <person name="Mockaitis K."/>
            <person name="Schmutz J."/>
            <person name="Haiminen N."/>
            <person name="Iii D.L."/>
            <person name="Cornejo O."/>
            <person name="Findley S.D."/>
            <person name="Zheng P."/>
            <person name="Utro F."/>
            <person name="Royaert S."/>
            <person name="Saski C."/>
            <person name="Jenkins J."/>
            <person name="Podicheti R."/>
            <person name="Zhao M."/>
            <person name="Scheffler B.E."/>
            <person name="Stack J.C."/>
            <person name="Feltus F.A."/>
            <person name="Mustiga G.M."/>
            <person name="Amores F."/>
            <person name="Phillips W."/>
            <person name="Marelli J.P."/>
            <person name="May G.D."/>
            <person name="Shapiro H."/>
            <person name="Ma J."/>
            <person name="Bustamante C.D."/>
            <person name="Schnell R.J."/>
            <person name="Main D."/>
            <person name="Gilbert D."/>
            <person name="Parida L."/>
            <person name="Kuhn D.N."/>
        </authorList>
    </citation>
    <scope>NUCLEOTIDE SEQUENCE [LARGE SCALE GENOMIC DNA]</scope>
    <source>
        <strain evidence="4">cv. Matina 1-6</strain>
    </source>
</reference>
<accession>A0A061DWW8</accession>
<organism evidence="3 4">
    <name type="scientific">Theobroma cacao</name>
    <name type="common">Cacao</name>
    <name type="synonym">Cocoa</name>
    <dbReference type="NCBI Taxonomy" id="3641"/>
    <lineage>
        <taxon>Eukaryota</taxon>
        <taxon>Viridiplantae</taxon>
        <taxon>Streptophyta</taxon>
        <taxon>Embryophyta</taxon>
        <taxon>Tracheophyta</taxon>
        <taxon>Spermatophyta</taxon>
        <taxon>Magnoliopsida</taxon>
        <taxon>eudicotyledons</taxon>
        <taxon>Gunneridae</taxon>
        <taxon>Pentapetalae</taxon>
        <taxon>rosids</taxon>
        <taxon>malvids</taxon>
        <taxon>Malvales</taxon>
        <taxon>Malvaceae</taxon>
        <taxon>Byttnerioideae</taxon>
        <taxon>Theobroma</taxon>
    </lineage>
</organism>
<dbReference type="Gramene" id="EOX96907">
    <property type="protein sequence ID" value="EOX96907"/>
    <property type="gene ID" value="TCM_006050"/>
</dbReference>
<keyword evidence="2" id="KW-0812">Transmembrane</keyword>
<proteinExistence type="predicted"/>
<dbReference type="InterPro" id="IPR004158">
    <property type="entry name" value="DUF247_pln"/>
</dbReference>
<evidence type="ECO:0000256" key="1">
    <source>
        <dbReference type="SAM" id="MobiDB-lite"/>
    </source>
</evidence>
<evidence type="ECO:0000313" key="3">
    <source>
        <dbReference type="EMBL" id="EOX96907.1"/>
    </source>
</evidence>
<feature type="transmembrane region" description="Helical" evidence="2">
    <location>
        <begin position="462"/>
        <end position="483"/>
    </location>
</feature>
<dbReference type="STRING" id="3641.A0A061DWW8"/>
<dbReference type="Gene3D" id="3.30.70.100">
    <property type="match status" value="1"/>
</dbReference>
<dbReference type="Pfam" id="PF03140">
    <property type="entry name" value="DUF247"/>
    <property type="match status" value="1"/>
</dbReference>
<dbReference type="EMBL" id="CM001880">
    <property type="protein sequence ID" value="EOX96907.1"/>
    <property type="molecule type" value="Genomic_DNA"/>
</dbReference>
<keyword evidence="2" id="KW-0472">Membrane</keyword>
<dbReference type="eggNOG" id="ENOG502QQJN">
    <property type="taxonomic scope" value="Eukaryota"/>
</dbReference>
<name>A0A061DWW8_THECC</name>